<evidence type="ECO:0000259" key="3">
    <source>
        <dbReference type="SMART" id="SM00849"/>
    </source>
</evidence>
<evidence type="ECO:0000313" key="5">
    <source>
        <dbReference type="Proteomes" id="UP000253032"/>
    </source>
</evidence>
<sequence>MMKTIKYIFLIVVIIIVLISILIRLPSFQDRLMSVVAQNLLASTADLNDDSLSALVCGSRSPIPSPGRAQTCILVNAGGNYYVVDIGDGSAANLNNWRVDANKIRATLLTHLHSDHISDLADLHLMTWINSTRTKPMDVYGPNGVESVINGFEDAYKLDYQFRNEHHGDEIAPINIAGFTPHTIDLNSSVIINENGLIVTAFQVTHEPIEPALGYRFEYGGRSIVISGDTSYSENLIKNAQDADVLFHEAQANHQLEIMKEALSSNKGLLKILNDIESYHTTPIDAAKAANLANVDHLIFYHLTPAPRIGVMERMFYRGVNEIRTDWTSANDGTMAVLPLDSDEIIITEIN</sequence>
<dbReference type="PANTHER" id="PTHR46018:SF2">
    <property type="entry name" value="ZINC PHOSPHODIESTERASE ELAC PROTEIN 1"/>
    <property type="match status" value="1"/>
</dbReference>
<dbReference type="SUPFAM" id="SSF56281">
    <property type="entry name" value="Metallo-hydrolase/oxidoreductase"/>
    <property type="match status" value="1"/>
</dbReference>
<evidence type="ECO:0000313" key="4">
    <source>
        <dbReference type="EMBL" id="RCL39589.1"/>
    </source>
</evidence>
<dbReference type="SMART" id="SM00849">
    <property type="entry name" value="Lactamase_B"/>
    <property type="match status" value="1"/>
</dbReference>
<dbReference type="CDD" id="cd07719">
    <property type="entry name" value="arylsulfatase_AtsA-like_MBL-fold"/>
    <property type="match status" value="1"/>
</dbReference>
<keyword evidence="1 4" id="KW-0378">Hydrolase</keyword>
<dbReference type="Proteomes" id="UP000253032">
    <property type="component" value="Unassembled WGS sequence"/>
</dbReference>
<dbReference type="InterPro" id="IPR001279">
    <property type="entry name" value="Metallo-B-lactamas"/>
</dbReference>
<keyword evidence="2" id="KW-0472">Membrane</keyword>
<protein>
    <submittedName>
        <fullName evidence="4">MBL fold metallo-hydrolase</fullName>
    </submittedName>
</protein>
<evidence type="ECO:0000256" key="1">
    <source>
        <dbReference type="ARBA" id="ARBA00022801"/>
    </source>
</evidence>
<reference evidence="4 5" key="1">
    <citation type="journal article" date="2018" name="Microbiome">
        <title>Fine metagenomic profile of the Mediterranean stratified and mixed water columns revealed by assembly and recruitment.</title>
        <authorList>
            <person name="Haro-Moreno J.M."/>
            <person name="Lopez-Perez M."/>
            <person name="De La Torre J.R."/>
            <person name="Picazo A."/>
            <person name="Camacho A."/>
            <person name="Rodriguez-Valera F."/>
        </authorList>
    </citation>
    <scope>NUCLEOTIDE SEQUENCE [LARGE SCALE GENOMIC DNA]</scope>
    <source>
        <strain evidence="4">MED-G84</strain>
    </source>
</reference>
<gene>
    <name evidence="4" type="ORF">DBW98_00760</name>
</gene>
<organism evidence="4 5">
    <name type="scientific">SAR86 cluster bacterium</name>
    <dbReference type="NCBI Taxonomy" id="2030880"/>
    <lineage>
        <taxon>Bacteria</taxon>
        <taxon>Pseudomonadati</taxon>
        <taxon>Pseudomonadota</taxon>
        <taxon>Gammaproteobacteria</taxon>
        <taxon>SAR86 cluster</taxon>
    </lineage>
</organism>
<dbReference type="AlphaFoldDB" id="A0A368BQI4"/>
<keyword evidence="2" id="KW-1133">Transmembrane helix</keyword>
<feature type="transmembrane region" description="Helical" evidence="2">
    <location>
        <begin position="7"/>
        <end position="25"/>
    </location>
</feature>
<dbReference type="Pfam" id="PF12706">
    <property type="entry name" value="Lactamase_B_2"/>
    <property type="match status" value="1"/>
</dbReference>
<feature type="domain" description="Metallo-beta-lactamase" evidence="3">
    <location>
        <begin position="69"/>
        <end position="280"/>
    </location>
</feature>
<dbReference type="InterPro" id="IPR036866">
    <property type="entry name" value="RibonucZ/Hydroxyglut_hydro"/>
</dbReference>
<dbReference type="GO" id="GO:0042781">
    <property type="term" value="F:3'-tRNA processing endoribonuclease activity"/>
    <property type="evidence" value="ECO:0007669"/>
    <property type="project" value="TreeGrafter"/>
</dbReference>
<name>A0A368BQI4_9GAMM</name>
<keyword evidence="2" id="KW-0812">Transmembrane</keyword>
<dbReference type="Gene3D" id="3.60.15.10">
    <property type="entry name" value="Ribonuclease Z/Hydroxyacylglutathione hydrolase-like"/>
    <property type="match status" value="1"/>
</dbReference>
<dbReference type="PANTHER" id="PTHR46018">
    <property type="entry name" value="ZINC PHOSPHODIESTERASE ELAC PROTEIN 1"/>
    <property type="match status" value="1"/>
</dbReference>
<accession>A0A368BQI4</accession>
<dbReference type="EMBL" id="QOPC01000002">
    <property type="protein sequence ID" value="RCL39589.1"/>
    <property type="molecule type" value="Genomic_DNA"/>
</dbReference>
<comment type="caution">
    <text evidence="4">The sequence shown here is derived from an EMBL/GenBank/DDBJ whole genome shotgun (WGS) entry which is preliminary data.</text>
</comment>
<proteinExistence type="predicted"/>
<evidence type="ECO:0000256" key="2">
    <source>
        <dbReference type="SAM" id="Phobius"/>
    </source>
</evidence>
<dbReference type="InterPro" id="IPR044094">
    <property type="entry name" value="AtsA-like_MBL-fold"/>
</dbReference>